<dbReference type="EMBL" id="JAJEQE010000008">
    <property type="protein sequence ID" value="MCC2148436.1"/>
    <property type="molecule type" value="Genomic_DNA"/>
</dbReference>
<sequence>MAEKNNKTKLVKRTGRVSFYGVPASDGAEPTEFTRMEKFTTLSESKNPTTYERQYVDKDSSDSDVTGYGTSWSYNFDMHENNPILMDIASVHDDELTGETRNIVVVDFFDKGEATKEDEFVARKREFSILPDASGDGTDALQYSGSFGVKSEPVKGYAKVAADGKSCTFLEKPTVG</sequence>
<gene>
    <name evidence="1" type="ORF">LKD42_04090</name>
</gene>
<comment type="caution">
    <text evidence="1">The sequence shown here is derived from an EMBL/GenBank/DDBJ whole genome shotgun (WGS) entry which is preliminary data.</text>
</comment>
<reference evidence="1 2" key="1">
    <citation type="submission" date="2021-10" db="EMBL/GenBank/DDBJ databases">
        <title>Anaerobic single-cell dispensing facilitates the cultivation of human gut bacteria.</title>
        <authorList>
            <person name="Afrizal A."/>
        </authorList>
    </citation>
    <scope>NUCLEOTIDE SEQUENCE [LARGE SCALE GENOMIC DNA]</scope>
    <source>
        <strain evidence="1 2">CLA-AA-H246</strain>
    </source>
</reference>
<organism evidence="1 2">
    <name type="scientific">Hominisplanchenecus faecis</name>
    <dbReference type="NCBI Taxonomy" id="2885351"/>
    <lineage>
        <taxon>Bacteria</taxon>
        <taxon>Bacillati</taxon>
        <taxon>Bacillota</taxon>
        <taxon>Clostridia</taxon>
        <taxon>Lachnospirales</taxon>
        <taxon>Lachnospiraceae</taxon>
        <taxon>Hominisplanchenecus</taxon>
    </lineage>
</organism>
<proteinExistence type="predicted"/>
<keyword evidence="2" id="KW-1185">Reference proteome</keyword>
<protein>
    <submittedName>
        <fullName evidence="1">Uncharacterized protein</fullName>
    </submittedName>
</protein>
<evidence type="ECO:0000313" key="1">
    <source>
        <dbReference type="EMBL" id="MCC2148436.1"/>
    </source>
</evidence>
<name>A0ABS8ETC1_9FIRM</name>
<accession>A0ABS8ETC1</accession>
<dbReference type="Proteomes" id="UP001299235">
    <property type="component" value="Unassembled WGS sequence"/>
</dbReference>
<evidence type="ECO:0000313" key="2">
    <source>
        <dbReference type="Proteomes" id="UP001299235"/>
    </source>
</evidence>
<dbReference type="RefSeq" id="WP_022118168.1">
    <property type="nucleotide sequence ID" value="NZ_JAJEQE010000008.1"/>
</dbReference>